<reference evidence="2 3" key="1">
    <citation type="submission" date="2020-02" db="EMBL/GenBank/DDBJ databases">
        <title>Complete genome of Muricauda sp. 501str8.</title>
        <authorList>
            <person name="Dong B."/>
            <person name="Zhu S."/>
            <person name="Yang J."/>
            <person name="Chen J."/>
        </authorList>
    </citation>
    <scope>NUCLEOTIDE SEQUENCE [LARGE SCALE GENOMIC DNA]</scope>
    <source>
        <strain evidence="2 3">501str8</strain>
    </source>
</reference>
<dbReference type="AlphaFoldDB" id="A0A6G7J5Y1"/>
<dbReference type="EMBL" id="CP049616">
    <property type="protein sequence ID" value="QII46206.1"/>
    <property type="molecule type" value="Genomic_DNA"/>
</dbReference>
<dbReference type="InterPro" id="IPR027417">
    <property type="entry name" value="P-loop_NTPase"/>
</dbReference>
<accession>A0A6G7J5Y1</accession>
<dbReference type="Pfam" id="PF12705">
    <property type="entry name" value="PDDEXK_1"/>
    <property type="match status" value="1"/>
</dbReference>
<sequence length="910" mass="104677">MHNTFLEHVLDNLLKKQLDITKCTFVLPSKRSGTFLKKHISSRLEKNIFSPEVLSIQEFIGNLSDLNQASNIDLLLLLFKVYKESQIDESDDFASFINWGQTLLQDFNEIDGYLIPATDILNYLSAIKEINHWSTNKEKSELVENYLQLWKNLETIYNNFYKALLQQKRGYQGLIQREAVKAIQNGTGPKVGGNPIIFIGFNALNAAESAIIQHFLEHGSAHIYWDIDSYFLDDPIHDAGLFVRDYQYNWPYYKHGHKIEPQNNFLQNKNIKITGVPKSISQTKYVGQLLEEIGGNPAIDLTKTALVLADETLLNPMLNGVPNNIPEVNITMGMPLNKTVLYSFFVNFLELHLNVSERGWFYKRVLEFISNPYSLTLSTESQGSFAQQLSKDIKEGNLLYINSEVLTKYSKAQELLSIIFPDGTLAPMDWINKCLMLIERLKIIYQEEKNALELEYLYRFYTLFNQLGQYLDKVDFMGELKSIKNLFKQLANMETLDFIGQPLTGFQIMGMLESRNLDFETVIITSVNEGILPSGKSNNSFIPFDVKRDYGLPTYKEKDAIYVYHFYRLIQRAKNIYITYNTEPDVLEGGEKSRLITQLLTDKNLKSNITHTIATPKISIEPKPLVQIEKDGQFMEDLQAFAQKGFSPTSLTNYIRNPIDFYTRNILKINDLEEVEENIAANTFGTIIHDSLEQLYTPLINIMLTEEHVQSLKKQVPEVVQHHFAKNLSGIDVSKGKFLLVYNVILKYLHNFLDDEIKQLKQHQIKILALEERYEEFITIPGLDFPIKLKGTLDRVDEFDGTVRIIDYKTGKVEPKNVKITDWETLITDYDKSKAFQLLCYAYLYSKKHGISDVQAGIISFKNLSKGLFPFSEDKDTRIHTDTLATFESYLFQLISEICNAAVPLTEKVT</sequence>
<dbReference type="Proteomes" id="UP000502928">
    <property type="component" value="Chromosome"/>
</dbReference>
<proteinExistence type="predicted"/>
<dbReference type="SUPFAM" id="SSF52540">
    <property type="entry name" value="P-loop containing nucleoside triphosphate hydrolases"/>
    <property type="match status" value="1"/>
</dbReference>
<feature type="domain" description="PD-(D/E)XK endonuclease-like" evidence="1">
    <location>
        <begin position="646"/>
        <end position="902"/>
    </location>
</feature>
<keyword evidence="3" id="KW-1185">Reference proteome</keyword>
<dbReference type="InterPro" id="IPR011604">
    <property type="entry name" value="PDDEXK-like_dom_sf"/>
</dbReference>
<gene>
    <name evidence="2" type="ORF">GVT53_16470</name>
</gene>
<evidence type="ECO:0000313" key="2">
    <source>
        <dbReference type="EMBL" id="QII46206.1"/>
    </source>
</evidence>
<evidence type="ECO:0000259" key="1">
    <source>
        <dbReference type="Pfam" id="PF12705"/>
    </source>
</evidence>
<name>A0A6G7J5Y1_9FLAO</name>
<dbReference type="Gene3D" id="3.90.320.10">
    <property type="match status" value="1"/>
</dbReference>
<dbReference type="InterPro" id="IPR038726">
    <property type="entry name" value="PDDEXK_AddAB-type"/>
</dbReference>
<organism evidence="2 3">
    <name type="scientific">Flagellimonas oceani</name>
    <dbReference type="NCBI Taxonomy" id="2698672"/>
    <lineage>
        <taxon>Bacteria</taxon>
        <taxon>Pseudomonadati</taxon>
        <taxon>Bacteroidota</taxon>
        <taxon>Flavobacteriia</taxon>
        <taxon>Flavobacteriales</taxon>
        <taxon>Flavobacteriaceae</taxon>
        <taxon>Flagellimonas</taxon>
    </lineage>
</organism>
<evidence type="ECO:0000313" key="3">
    <source>
        <dbReference type="Proteomes" id="UP000502928"/>
    </source>
</evidence>
<dbReference type="RefSeq" id="WP_166249583.1">
    <property type="nucleotide sequence ID" value="NZ_CP049616.1"/>
</dbReference>
<dbReference type="InterPro" id="IPR011335">
    <property type="entry name" value="Restrct_endonuc-II-like"/>
</dbReference>
<dbReference type="KEGG" id="mut:GVT53_16470"/>
<dbReference type="SUPFAM" id="SSF52980">
    <property type="entry name" value="Restriction endonuclease-like"/>
    <property type="match status" value="1"/>
</dbReference>
<protein>
    <submittedName>
        <fullName evidence="2">PD-(D/E)XK nuclease family protein</fullName>
    </submittedName>
</protein>